<sequence length="83" mass="9004">MDSGGEFEKGPFHMGVLSLPISIAARALHVLMSIVLLFPAEPGVPSPATMNYTVLVMGGVTVLSTVYYYFPVYGGIHWFKGRL</sequence>
<proteinExistence type="predicted"/>
<comment type="subcellular location">
    <subcellularLocation>
        <location evidence="1">Membrane</location>
        <topology evidence="1">Multi-pass membrane protein</topology>
    </subcellularLocation>
</comment>
<dbReference type="AlphaFoldDB" id="A0A6A4GTB4"/>
<dbReference type="EMBL" id="ML769738">
    <property type="protein sequence ID" value="KAE9388550.1"/>
    <property type="molecule type" value="Genomic_DNA"/>
</dbReference>
<dbReference type="GO" id="GO:0022857">
    <property type="term" value="F:transmembrane transporter activity"/>
    <property type="evidence" value="ECO:0007669"/>
    <property type="project" value="UniProtKB-ARBA"/>
</dbReference>
<dbReference type="PANTHER" id="PTHR45649">
    <property type="entry name" value="AMINO-ACID PERMEASE BAT1"/>
    <property type="match status" value="1"/>
</dbReference>
<evidence type="ECO:0000256" key="1">
    <source>
        <dbReference type="ARBA" id="ARBA00004141"/>
    </source>
</evidence>
<accession>A0A6A4GTB4</accession>
<keyword evidence="3 6" id="KW-0812">Transmembrane</keyword>
<dbReference type="GO" id="GO:0016020">
    <property type="term" value="C:membrane"/>
    <property type="evidence" value="ECO:0007669"/>
    <property type="project" value="UniProtKB-SubCell"/>
</dbReference>
<dbReference type="Proteomes" id="UP000799118">
    <property type="component" value="Unassembled WGS sequence"/>
</dbReference>
<evidence type="ECO:0000313" key="7">
    <source>
        <dbReference type="EMBL" id="KAE9388550.1"/>
    </source>
</evidence>
<protein>
    <submittedName>
        <fullName evidence="7">Uncharacterized protein</fullName>
    </submittedName>
</protein>
<evidence type="ECO:0000256" key="4">
    <source>
        <dbReference type="ARBA" id="ARBA00022989"/>
    </source>
</evidence>
<keyword evidence="2" id="KW-0813">Transport</keyword>
<organism evidence="7 8">
    <name type="scientific">Gymnopus androsaceus JB14</name>
    <dbReference type="NCBI Taxonomy" id="1447944"/>
    <lineage>
        <taxon>Eukaryota</taxon>
        <taxon>Fungi</taxon>
        <taxon>Dikarya</taxon>
        <taxon>Basidiomycota</taxon>
        <taxon>Agaricomycotina</taxon>
        <taxon>Agaricomycetes</taxon>
        <taxon>Agaricomycetidae</taxon>
        <taxon>Agaricales</taxon>
        <taxon>Marasmiineae</taxon>
        <taxon>Omphalotaceae</taxon>
        <taxon>Gymnopus</taxon>
    </lineage>
</organism>
<dbReference type="PANTHER" id="PTHR45649:SF6">
    <property type="entry name" value="GABA-SPECIFIC PERMEASE"/>
    <property type="match status" value="1"/>
</dbReference>
<feature type="transmembrane region" description="Helical" evidence="6">
    <location>
        <begin position="12"/>
        <end position="38"/>
    </location>
</feature>
<reference evidence="7" key="1">
    <citation type="journal article" date="2019" name="Environ. Microbiol.">
        <title>Fungal ecological strategies reflected in gene transcription - a case study of two litter decomposers.</title>
        <authorList>
            <person name="Barbi F."/>
            <person name="Kohler A."/>
            <person name="Barry K."/>
            <person name="Baskaran P."/>
            <person name="Daum C."/>
            <person name="Fauchery L."/>
            <person name="Ihrmark K."/>
            <person name="Kuo A."/>
            <person name="LaButti K."/>
            <person name="Lipzen A."/>
            <person name="Morin E."/>
            <person name="Grigoriev I.V."/>
            <person name="Henrissat B."/>
            <person name="Lindahl B."/>
            <person name="Martin F."/>
        </authorList>
    </citation>
    <scope>NUCLEOTIDE SEQUENCE</scope>
    <source>
        <strain evidence="7">JB14</strain>
    </source>
</reference>
<name>A0A6A4GTB4_9AGAR</name>
<evidence type="ECO:0000256" key="3">
    <source>
        <dbReference type="ARBA" id="ARBA00022692"/>
    </source>
</evidence>
<feature type="transmembrane region" description="Helical" evidence="6">
    <location>
        <begin position="50"/>
        <end position="70"/>
    </location>
</feature>
<evidence type="ECO:0000256" key="2">
    <source>
        <dbReference type="ARBA" id="ARBA00022448"/>
    </source>
</evidence>
<keyword evidence="5 6" id="KW-0472">Membrane</keyword>
<evidence type="ECO:0000313" key="8">
    <source>
        <dbReference type="Proteomes" id="UP000799118"/>
    </source>
</evidence>
<gene>
    <name evidence="7" type="ORF">BT96DRAFT_1004090</name>
</gene>
<dbReference type="OrthoDB" id="3025441at2759"/>
<evidence type="ECO:0000256" key="6">
    <source>
        <dbReference type="SAM" id="Phobius"/>
    </source>
</evidence>
<keyword evidence="8" id="KW-1185">Reference proteome</keyword>
<keyword evidence="4 6" id="KW-1133">Transmembrane helix</keyword>
<evidence type="ECO:0000256" key="5">
    <source>
        <dbReference type="ARBA" id="ARBA00023136"/>
    </source>
</evidence>